<reference evidence="1" key="1">
    <citation type="journal article" date="2021" name="Genome Biol. Evol.">
        <title>The assembled and annotated genome of the fairy-ring fungus Marasmius oreades.</title>
        <authorList>
            <person name="Hiltunen M."/>
            <person name="Ament-Velasquez S.L."/>
            <person name="Johannesson H."/>
        </authorList>
    </citation>
    <scope>NUCLEOTIDE SEQUENCE</scope>
    <source>
        <strain evidence="1">03SP1</strain>
    </source>
</reference>
<comment type="caution">
    <text evidence="1">The sequence shown here is derived from an EMBL/GenBank/DDBJ whole genome shotgun (WGS) entry which is preliminary data.</text>
</comment>
<evidence type="ECO:0000313" key="2">
    <source>
        <dbReference type="Proteomes" id="UP001049176"/>
    </source>
</evidence>
<dbReference type="GeneID" id="66080675"/>
<dbReference type="Proteomes" id="UP001049176">
    <property type="component" value="Chromosome 7"/>
</dbReference>
<protein>
    <submittedName>
        <fullName evidence="1">Uncharacterized protein</fullName>
    </submittedName>
</protein>
<evidence type="ECO:0000313" key="1">
    <source>
        <dbReference type="EMBL" id="KAG7089975.1"/>
    </source>
</evidence>
<sequence>MVSSDLSALSDPLIRRNRTVTFVFITLVNFAIRLYDLYFQVTEPCPKYKSNALFPSRNGRRNGADVSLTNWSNIRGPGTLPTRMTTPLNHLFSLPTCGKQTNETRAARILSSRCPIGRLTISRETQSRLDV</sequence>
<dbReference type="EMBL" id="CM032187">
    <property type="protein sequence ID" value="KAG7089975.1"/>
    <property type="molecule type" value="Genomic_DNA"/>
</dbReference>
<dbReference type="RefSeq" id="XP_043006445.1">
    <property type="nucleotide sequence ID" value="XM_043156658.1"/>
</dbReference>
<keyword evidence="2" id="KW-1185">Reference proteome</keyword>
<dbReference type="KEGG" id="more:E1B28_011600"/>
<organism evidence="1 2">
    <name type="scientific">Marasmius oreades</name>
    <name type="common">fairy-ring Marasmius</name>
    <dbReference type="NCBI Taxonomy" id="181124"/>
    <lineage>
        <taxon>Eukaryota</taxon>
        <taxon>Fungi</taxon>
        <taxon>Dikarya</taxon>
        <taxon>Basidiomycota</taxon>
        <taxon>Agaricomycotina</taxon>
        <taxon>Agaricomycetes</taxon>
        <taxon>Agaricomycetidae</taxon>
        <taxon>Agaricales</taxon>
        <taxon>Marasmiineae</taxon>
        <taxon>Marasmiaceae</taxon>
        <taxon>Marasmius</taxon>
    </lineage>
</organism>
<proteinExistence type="predicted"/>
<name>A0A9P7UQE1_9AGAR</name>
<accession>A0A9P7UQE1</accession>
<dbReference type="AlphaFoldDB" id="A0A9P7UQE1"/>
<gene>
    <name evidence="1" type="ORF">E1B28_011600</name>
</gene>